<dbReference type="Proteomes" id="UP001528040">
    <property type="component" value="Unassembled WGS sequence"/>
</dbReference>
<keyword evidence="1" id="KW-1133">Transmembrane helix</keyword>
<accession>A0ABT4W1F1</accession>
<feature type="transmembrane region" description="Helical" evidence="1">
    <location>
        <begin position="30"/>
        <end position="53"/>
    </location>
</feature>
<proteinExistence type="predicted"/>
<evidence type="ECO:0000313" key="3">
    <source>
        <dbReference type="Proteomes" id="UP001528040"/>
    </source>
</evidence>
<gene>
    <name evidence="2" type="ORF">O2N63_09550</name>
</gene>
<organism evidence="2 3">
    <name type="scientific">Aliiroseovarius salicola</name>
    <dbReference type="NCBI Taxonomy" id="3009082"/>
    <lineage>
        <taxon>Bacteria</taxon>
        <taxon>Pseudomonadati</taxon>
        <taxon>Pseudomonadota</taxon>
        <taxon>Alphaproteobacteria</taxon>
        <taxon>Rhodobacterales</taxon>
        <taxon>Paracoccaceae</taxon>
        <taxon>Aliiroseovarius</taxon>
    </lineage>
</organism>
<sequence length="284" mass="32507">MFGGFFVFLTVGVFLNQNNAYFDVGIPQITYLTIFLTSLIVGIIYMLLGAVYITAFRRWRQLVEMIPLIFFTNSMLGIVFPTFVGFEAEGITSSIIYFATCMFLYSLIYGTLLDRFPMFLSWETKARFSSARDAKNIFKELVPGVAPVEQHWDKLLHEVTPDPDDQDSLELTYTHGHSLYQHQTITFLEFEPNRHAKYYFVGDVDPKNRSLTEGTYTVDITPREAGGCDVYIKEMHTALLPRVGIIMWFDDLVGDSADHIVSIHKGKRDWSISGLYRQTVLPLS</sequence>
<feature type="transmembrane region" description="Helical" evidence="1">
    <location>
        <begin position="65"/>
        <end position="83"/>
    </location>
</feature>
<dbReference type="EMBL" id="JAQIIO010000004">
    <property type="protein sequence ID" value="MDA5094333.1"/>
    <property type="molecule type" value="Genomic_DNA"/>
</dbReference>
<reference evidence="2 3" key="1">
    <citation type="submission" date="2023-01" db="EMBL/GenBank/DDBJ databases">
        <authorList>
            <person name="Yoon J.-W."/>
        </authorList>
    </citation>
    <scope>NUCLEOTIDE SEQUENCE [LARGE SCALE GENOMIC DNA]</scope>
    <source>
        <strain evidence="2 3">KMU-50</strain>
    </source>
</reference>
<evidence type="ECO:0000313" key="2">
    <source>
        <dbReference type="EMBL" id="MDA5094333.1"/>
    </source>
</evidence>
<dbReference type="RefSeq" id="WP_271054037.1">
    <property type="nucleotide sequence ID" value="NZ_JAQIIO010000004.1"/>
</dbReference>
<protein>
    <submittedName>
        <fullName evidence="2">Uncharacterized protein</fullName>
    </submittedName>
</protein>
<comment type="caution">
    <text evidence="2">The sequence shown here is derived from an EMBL/GenBank/DDBJ whole genome shotgun (WGS) entry which is preliminary data.</text>
</comment>
<keyword evidence="3" id="KW-1185">Reference proteome</keyword>
<keyword evidence="1" id="KW-0812">Transmembrane</keyword>
<name>A0ABT4W1F1_9RHOB</name>
<keyword evidence="1" id="KW-0472">Membrane</keyword>
<feature type="transmembrane region" description="Helical" evidence="1">
    <location>
        <begin position="95"/>
        <end position="113"/>
    </location>
</feature>
<evidence type="ECO:0000256" key="1">
    <source>
        <dbReference type="SAM" id="Phobius"/>
    </source>
</evidence>